<evidence type="ECO:0000313" key="4">
    <source>
        <dbReference type="Proteomes" id="UP000642070"/>
    </source>
</evidence>
<dbReference type="GO" id="GO:0016491">
    <property type="term" value="F:oxidoreductase activity"/>
    <property type="evidence" value="ECO:0007669"/>
    <property type="project" value="UniProtKB-KW"/>
</dbReference>
<proteinExistence type="predicted"/>
<keyword evidence="1" id="KW-0560">Oxidoreductase</keyword>
<dbReference type="PANTHER" id="PTHR43818:SF11">
    <property type="entry name" value="BCDNA.GH03377"/>
    <property type="match status" value="1"/>
</dbReference>
<dbReference type="InterPro" id="IPR036291">
    <property type="entry name" value="NAD(P)-bd_dom_sf"/>
</dbReference>
<evidence type="ECO:0000259" key="2">
    <source>
        <dbReference type="SMART" id="SM00881"/>
    </source>
</evidence>
<dbReference type="GO" id="GO:0000166">
    <property type="term" value="F:nucleotide binding"/>
    <property type="evidence" value="ECO:0007669"/>
    <property type="project" value="InterPro"/>
</dbReference>
<dbReference type="InterPro" id="IPR003781">
    <property type="entry name" value="CoA-bd"/>
</dbReference>
<dbReference type="Proteomes" id="UP000642070">
    <property type="component" value="Unassembled WGS sequence"/>
</dbReference>
<name>A0A917UJ03_9ACTN</name>
<feature type="domain" description="CoA-binding" evidence="2">
    <location>
        <begin position="1"/>
        <end position="96"/>
    </location>
</feature>
<dbReference type="Gene3D" id="3.30.360.10">
    <property type="entry name" value="Dihydrodipicolinate Reductase, domain 2"/>
    <property type="match status" value="1"/>
</dbReference>
<dbReference type="AlphaFoldDB" id="A0A917UJ03"/>
<dbReference type="SUPFAM" id="SSF51735">
    <property type="entry name" value="NAD(P)-binding Rossmann-fold domains"/>
    <property type="match status" value="1"/>
</dbReference>
<dbReference type="InterPro" id="IPR050463">
    <property type="entry name" value="Gfo/Idh/MocA_oxidrdct_glycsds"/>
</dbReference>
<organism evidence="3 4">
    <name type="scientific">Dactylosporangium sucinum</name>
    <dbReference type="NCBI Taxonomy" id="1424081"/>
    <lineage>
        <taxon>Bacteria</taxon>
        <taxon>Bacillati</taxon>
        <taxon>Actinomycetota</taxon>
        <taxon>Actinomycetes</taxon>
        <taxon>Micromonosporales</taxon>
        <taxon>Micromonosporaceae</taxon>
        <taxon>Dactylosporangium</taxon>
    </lineage>
</organism>
<dbReference type="PANTHER" id="PTHR43818">
    <property type="entry name" value="BCDNA.GH03377"/>
    <property type="match status" value="1"/>
</dbReference>
<reference evidence="3" key="2">
    <citation type="submission" date="2020-09" db="EMBL/GenBank/DDBJ databases">
        <authorList>
            <person name="Sun Q."/>
            <person name="Ohkuma M."/>
        </authorList>
    </citation>
    <scope>NUCLEOTIDE SEQUENCE</scope>
    <source>
        <strain evidence="3">JCM 19831</strain>
    </source>
</reference>
<dbReference type="Pfam" id="PF01408">
    <property type="entry name" value="GFO_IDH_MocA"/>
    <property type="match status" value="1"/>
</dbReference>
<reference evidence="3" key="1">
    <citation type="journal article" date="2014" name="Int. J. Syst. Evol. Microbiol.">
        <title>Complete genome sequence of Corynebacterium casei LMG S-19264T (=DSM 44701T), isolated from a smear-ripened cheese.</title>
        <authorList>
            <consortium name="US DOE Joint Genome Institute (JGI-PGF)"/>
            <person name="Walter F."/>
            <person name="Albersmeier A."/>
            <person name="Kalinowski J."/>
            <person name="Ruckert C."/>
        </authorList>
    </citation>
    <scope>NUCLEOTIDE SEQUENCE</scope>
    <source>
        <strain evidence="3">JCM 19831</strain>
    </source>
</reference>
<gene>
    <name evidence="3" type="ORF">GCM10007977_111080</name>
</gene>
<evidence type="ECO:0000313" key="3">
    <source>
        <dbReference type="EMBL" id="GGM90883.1"/>
    </source>
</evidence>
<dbReference type="SMART" id="SM00881">
    <property type="entry name" value="CoA_binding"/>
    <property type="match status" value="1"/>
</dbReference>
<evidence type="ECO:0000256" key="1">
    <source>
        <dbReference type="ARBA" id="ARBA00023002"/>
    </source>
</evidence>
<dbReference type="SUPFAM" id="SSF55347">
    <property type="entry name" value="Glyceraldehyde-3-phosphate dehydrogenase-like, C-terminal domain"/>
    <property type="match status" value="1"/>
</dbReference>
<dbReference type="RefSeq" id="WP_190258255.1">
    <property type="nucleotide sequence ID" value="NZ_BMPI01000167.1"/>
</dbReference>
<dbReference type="EMBL" id="BMPI01000167">
    <property type="protein sequence ID" value="GGM90883.1"/>
    <property type="molecule type" value="Genomic_DNA"/>
</dbReference>
<protein>
    <submittedName>
        <fullName evidence="3">Oxidoreductase</fullName>
    </submittedName>
</protein>
<dbReference type="InterPro" id="IPR000683">
    <property type="entry name" value="Gfo/Idh/MocA-like_OxRdtase_N"/>
</dbReference>
<comment type="caution">
    <text evidence="3">The sequence shown here is derived from an EMBL/GenBank/DDBJ whole genome shotgun (WGS) entry which is preliminary data.</text>
</comment>
<dbReference type="Gene3D" id="3.40.50.720">
    <property type="entry name" value="NAD(P)-binding Rossmann-like Domain"/>
    <property type="match status" value="1"/>
</dbReference>
<sequence>MTTVALIGATGHGMWHRRAIAALGDRVRLVALGDVRPVEDADVPVYADHRELLDRHSPEVVVVCTPPHTHLPIARDVLAAGADLLLEKPPVLSLDEHRALLAAVSASGRALQVGFQALGSPTLAALPARVGTVTSVALAGAWWRGDAYWKRSPWAGRSSVGGRPTMDGALCNPLAHGLMQALAIAGVRPPWTLELERYRTRDIDVEDTATLRLTGPGGTVVTAAVTLCSDEFVPGDLTVTGTAGTATVVYPQDRLDGEVLPGRVSLLENLLDHRADGTPLLVPLERTEPFTALAAAVMAAPAAVLLPRERLAPHPDGDGLAIPGIAGHVRAAAARGALFSEIGALP</sequence>
<keyword evidence="4" id="KW-1185">Reference proteome</keyword>
<accession>A0A917UJ03</accession>